<feature type="compositionally biased region" description="Low complexity" evidence="2">
    <location>
        <begin position="158"/>
        <end position="168"/>
    </location>
</feature>
<feature type="region of interest" description="Disordered" evidence="2">
    <location>
        <begin position="384"/>
        <end position="405"/>
    </location>
</feature>
<dbReference type="EMBL" id="BDDD01001991">
    <property type="protein sequence ID" value="GAV79543.1"/>
    <property type="molecule type" value="Genomic_DNA"/>
</dbReference>
<dbReference type="SUPFAM" id="SSF46565">
    <property type="entry name" value="Chaperone J-domain"/>
    <property type="match status" value="1"/>
</dbReference>
<feature type="coiled-coil region" evidence="1">
    <location>
        <begin position="473"/>
        <end position="528"/>
    </location>
</feature>
<dbReference type="PROSITE" id="PS50076">
    <property type="entry name" value="DNAJ_2"/>
    <property type="match status" value="1"/>
</dbReference>
<feature type="compositionally biased region" description="Polar residues" evidence="2">
    <location>
        <begin position="271"/>
        <end position="300"/>
    </location>
</feature>
<dbReference type="PANTHER" id="PTHR36335">
    <property type="entry name" value="CHAPERONE DNAJ-DOMAIN SUPERFAMILY PROTEIN"/>
    <property type="match status" value="1"/>
</dbReference>
<dbReference type="InterPro" id="IPR036869">
    <property type="entry name" value="J_dom_sf"/>
</dbReference>
<evidence type="ECO:0000256" key="1">
    <source>
        <dbReference type="SAM" id="Coils"/>
    </source>
</evidence>
<sequence length="615" mass="70286">MRGKGVFGDHSQPRSWSGKKTLKSCKGKGKVDVVIDVDSNEYDTVIIVDVPESLQQKFQGPRVLGKDRNFPHSGVISVDDDESNTVDYHRIGAEGGGNVDSNGNSRKTPIATDFMQNSVDAEGDDCQVIWEKGNAFKSSSCEQTNSVKAPRRNRYGLSSHSDISLSESDSSDCEVMEDSFGKFREQWEKASHKRKYNSSRENRSEQHTEAHVCSSSSNGQFEEEHFAAFIPTCDECLGCSFNPGITSPFVNSQCPLKSHYPDWKADVAEDPQQSYNHVSRSHATSCDDGQNYQRSSFSNREQADAQDSSRRTSQDEEQNFRPEHSKLQPGVNMHFDHWKDGVQNEDAFLCKSRHLGEGQVNEKVVSSDNDERTDFVGREKDICRKPEWSHPPSDETQVENGVAPSDGNDGLFSEYYFSSKIPSSGYKSQLHDDDRDPFHDHGIFQRDLINEREKLKETDEYRRAVEEEWASRQQQVQIQAEEAQRLRKRIKAESMRLLDMKRRQKKRLEEVRETQKKDEENMNLKEQLRVEIRNELCKLEMSCIDMASLLRSLGVPVGGGFRPLSHEVHAAYKRALLKFHPDRASTADIRQQVEAEEKFKLISRMKEKFLTTSFR</sequence>
<feature type="compositionally biased region" description="Basic and acidic residues" evidence="2">
    <location>
        <begin position="198"/>
        <end position="210"/>
    </location>
</feature>
<keyword evidence="1" id="KW-0175">Coiled coil</keyword>
<feature type="domain" description="J" evidence="3">
    <location>
        <begin position="548"/>
        <end position="615"/>
    </location>
</feature>
<evidence type="ECO:0000256" key="2">
    <source>
        <dbReference type="SAM" id="MobiDB-lite"/>
    </source>
</evidence>
<dbReference type="Gene3D" id="1.10.287.110">
    <property type="entry name" value="DnaJ domain"/>
    <property type="match status" value="1"/>
</dbReference>
<evidence type="ECO:0000313" key="4">
    <source>
        <dbReference type="EMBL" id="GAV79543.1"/>
    </source>
</evidence>
<feature type="region of interest" description="Disordered" evidence="2">
    <location>
        <begin position="141"/>
        <end position="170"/>
    </location>
</feature>
<evidence type="ECO:0000313" key="5">
    <source>
        <dbReference type="Proteomes" id="UP000187406"/>
    </source>
</evidence>
<dbReference type="STRING" id="3775.A0A1Q3CHH1"/>
<name>A0A1Q3CHH1_CEPFO</name>
<comment type="caution">
    <text evidence="4">The sequence shown here is derived from an EMBL/GenBank/DDBJ whole genome shotgun (WGS) entry which is preliminary data.</text>
</comment>
<protein>
    <submittedName>
        <fullName evidence="4">DnaJ domain-containing protein</fullName>
    </submittedName>
</protein>
<dbReference type="FunCoup" id="A0A1Q3CHH1">
    <property type="interactions" value="945"/>
</dbReference>
<proteinExistence type="predicted"/>
<keyword evidence="5" id="KW-1185">Reference proteome</keyword>
<reference evidence="5" key="1">
    <citation type="submission" date="2016-04" db="EMBL/GenBank/DDBJ databases">
        <title>Cephalotus genome sequencing.</title>
        <authorList>
            <person name="Fukushima K."/>
            <person name="Hasebe M."/>
            <person name="Fang X."/>
        </authorList>
    </citation>
    <scope>NUCLEOTIDE SEQUENCE [LARGE SCALE GENOMIC DNA]</scope>
    <source>
        <strain evidence="5">cv. St1</strain>
    </source>
</reference>
<dbReference type="InterPro" id="IPR001623">
    <property type="entry name" value="DnaJ_domain"/>
</dbReference>
<dbReference type="InParanoid" id="A0A1Q3CHH1"/>
<dbReference type="AlphaFoldDB" id="A0A1Q3CHH1"/>
<dbReference type="OrthoDB" id="498970at2759"/>
<accession>A0A1Q3CHH1</accession>
<dbReference type="CDD" id="cd06257">
    <property type="entry name" value="DnaJ"/>
    <property type="match status" value="1"/>
</dbReference>
<feature type="compositionally biased region" description="Basic and acidic residues" evidence="2">
    <location>
        <begin position="301"/>
        <end position="326"/>
    </location>
</feature>
<evidence type="ECO:0000259" key="3">
    <source>
        <dbReference type="PROSITE" id="PS50076"/>
    </source>
</evidence>
<gene>
    <name evidence="4" type="ORF">CFOL_v3_23008</name>
</gene>
<feature type="region of interest" description="Disordered" evidence="2">
    <location>
        <begin position="270"/>
        <end position="332"/>
    </location>
</feature>
<dbReference type="PANTHER" id="PTHR36335:SF1">
    <property type="entry name" value="CHAPERONE DNAJ-DOMAIN SUPERFAMILY PROTEIN"/>
    <property type="match status" value="1"/>
</dbReference>
<feature type="region of interest" description="Disordered" evidence="2">
    <location>
        <begin position="191"/>
        <end position="216"/>
    </location>
</feature>
<organism evidence="4 5">
    <name type="scientific">Cephalotus follicularis</name>
    <name type="common">Albany pitcher plant</name>
    <dbReference type="NCBI Taxonomy" id="3775"/>
    <lineage>
        <taxon>Eukaryota</taxon>
        <taxon>Viridiplantae</taxon>
        <taxon>Streptophyta</taxon>
        <taxon>Embryophyta</taxon>
        <taxon>Tracheophyta</taxon>
        <taxon>Spermatophyta</taxon>
        <taxon>Magnoliopsida</taxon>
        <taxon>eudicotyledons</taxon>
        <taxon>Gunneridae</taxon>
        <taxon>Pentapetalae</taxon>
        <taxon>rosids</taxon>
        <taxon>fabids</taxon>
        <taxon>Oxalidales</taxon>
        <taxon>Cephalotaceae</taxon>
        <taxon>Cephalotus</taxon>
    </lineage>
</organism>
<dbReference type="Proteomes" id="UP000187406">
    <property type="component" value="Unassembled WGS sequence"/>
</dbReference>
<feature type="region of interest" description="Disordered" evidence="2">
    <location>
        <begin position="1"/>
        <end position="24"/>
    </location>
</feature>